<organism evidence="1 2">
    <name type="scientific">Lentzea guizhouensis</name>
    <dbReference type="NCBI Taxonomy" id="1586287"/>
    <lineage>
        <taxon>Bacteria</taxon>
        <taxon>Bacillati</taxon>
        <taxon>Actinomycetota</taxon>
        <taxon>Actinomycetes</taxon>
        <taxon>Pseudonocardiales</taxon>
        <taxon>Pseudonocardiaceae</taxon>
        <taxon>Lentzea</taxon>
    </lineage>
</organism>
<reference evidence="1 2" key="1">
    <citation type="submission" date="2016-07" db="EMBL/GenBank/DDBJ databases">
        <title>Complete genome sequence of the Lentzea guizhouensis DHS C013.</title>
        <authorList>
            <person name="Cao C."/>
        </authorList>
    </citation>
    <scope>NUCLEOTIDE SEQUENCE [LARGE SCALE GENOMIC DNA]</scope>
    <source>
        <strain evidence="1 2">DHS C013</strain>
    </source>
</reference>
<dbReference type="KEGG" id="led:BBK82_21155"/>
<evidence type="ECO:0000313" key="1">
    <source>
        <dbReference type="EMBL" id="ANZ38197.1"/>
    </source>
</evidence>
<evidence type="ECO:0008006" key="3">
    <source>
        <dbReference type="Google" id="ProtNLM"/>
    </source>
</evidence>
<name>A0A1B2HKF5_9PSEU</name>
<dbReference type="Proteomes" id="UP000093053">
    <property type="component" value="Chromosome"/>
</dbReference>
<sequence length="241" mass="26499">MFTVAERDRLRSDLVSAAHSDPRVVGAAVTGSAALDSEDRWSDIDFALSVDREMNAVVKDWTELLYACGAVGHLDVHHGATLFRVFLMRTTLQVDVAFWPADEFGASGPAFRVLFGETNDVPRARQPDRGELIGLAWLHALHVRSSLARGRVWQALYMINAMRDHVMSLRCLRQGVSAVQGRGLDDLSDAGEFGGTLPLSTHPEELLRAFRVLSGLLLGEVEDPQLAQTVRELTRGATVPR</sequence>
<dbReference type="SUPFAM" id="SSF81301">
    <property type="entry name" value="Nucleotidyltransferase"/>
    <property type="match status" value="1"/>
</dbReference>
<dbReference type="AlphaFoldDB" id="A0A1B2HKF5"/>
<proteinExistence type="predicted"/>
<keyword evidence="2" id="KW-1185">Reference proteome</keyword>
<dbReference type="OrthoDB" id="5069422at2"/>
<dbReference type="STRING" id="1586287.BBK82_21155"/>
<dbReference type="Gene3D" id="3.30.460.10">
    <property type="entry name" value="Beta Polymerase, domain 2"/>
    <property type="match status" value="1"/>
</dbReference>
<accession>A0A1B2HKF5</accession>
<dbReference type="EMBL" id="CP016793">
    <property type="protein sequence ID" value="ANZ38197.1"/>
    <property type="molecule type" value="Genomic_DNA"/>
</dbReference>
<gene>
    <name evidence="1" type="ORF">BBK82_21155</name>
</gene>
<dbReference type="RefSeq" id="WP_065916553.1">
    <property type="nucleotide sequence ID" value="NZ_CP016793.1"/>
</dbReference>
<dbReference type="InterPro" id="IPR043519">
    <property type="entry name" value="NT_sf"/>
</dbReference>
<evidence type="ECO:0000313" key="2">
    <source>
        <dbReference type="Proteomes" id="UP000093053"/>
    </source>
</evidence>
<protein>
    <recommendedName>
        <fullName evidence="3">Polymerase nucleotidyl transferase domain-containing protein</fullName>
    </recommendedName>
</protein>